<dbReference type="Gene3D" id="3.30.200.20">
    <property type="entry name" value="Phosphorylase Kinase, domain 1"/>
    <property type="match status" value="1"/>
</dbReference>
<dbReference type="InterPro" id="IPR017441">
    <property type="entry name" value="Protein_kinase_ATP_BS"/>
</dbReference>
<proteinExistence type="predicted"/>
<dbReference type="PANTHER" id="PTHR43289:SF34">
    <property type="entry name" value="SERINE_THREONINE-PROTEIN KINASE YBDM-RELATED"/>
    <property type="match status" value="1"/>
</dbReference>
<keyword evidence="4 5" id="KW-0067">ATP-binding</keyword>
<protein>
    <submittedName>
        <fullName evidence="7">Serine/threonine protein kinase</fullName>
    </submittedName>
</protein>
<dbReference type="Pfam" id="PF00069">
    <property type="entry name" value="Pkinase"/>
    <property type="match status" value="1"/>
</dbReference>
<dbReference type="RefSeq" id="WP_394822142.1">
    <property type="nucleotide sequence ID" value="NZ_CP089984.1"/>
</dbReference>
<dbReference type="PROSITE" id="PS00108">
    <property type="entry name" value="PROTEIN_KINASE_ST"/>
    <property type="match status" value="1"/>
</dbReference>
<gene>
    <name evidence="7" type="ORF">LZC94_32320</name>
</gene>
<dbReference type="EMBL" id="CP089984">
    <property type="protein sequence ID" value="WXB12520.1"/>
    <property type="molecule type" value="Genomic_DNA"/>
</dbReference>
<dbReference type="InterPro" id="IPR011990">
    <property type="entry name" value="TPR-like_helical_dom_sf"/>
</dbReference>
<dbReference type="InterPro" id="IPR011009">
    <property type="entry name" value="Kinase-like_dom_sf"/>
</dbReference>
<keyword evidence="7" id="KW-0723">Serine/threonine-protein kinase</keyword>
<evidence type="ECO:0000256" key="4">
    <source>
        <dbReference type="ARBA" id="ARBA00022840"/>
    </source>
</evidence>
<dbReference type="InterPro" id="IPR000719">
    <property type="entry name" value="Prot_kinase_dom"/>
</dbReference>
<dbReference type="GO" id="GO:0004674">
    <property type="term" value="F:protein serine/threonine kinase activity"/>
    <property type="evidence" value="ECO:0007669"/>
    <property type="project" value="UniProtKB-KW"/>
</dbReference>
<organism evidence="7 8">
    <name type="scientific">Pendulispora albinea</name>
    <dbReference type="NCBI Taxonomy" id="2741071"/>
    <lineage>
        <taxon>Bacteria</taxon>
        <taxon>Pseudomonadati</taxon>
        <taxon>Myxococcota</taxon>
        <taxon>Myxococcia</taxon>
        <taxon>Myxococcales</taxon>
        <taxon>Sorangiineae</taxon>
        <taxon>Pendulisporaceae</taxon>
        <taxon>Pendulispora</taxon>
    </lineage>
</organism>
<sequence length="912" mass="99607">MSPVMPSASERALARLGALVREKYRIVRLLGVGGMAAVYAAVDLDGRRVAIKFLHERLADDPVMVRLFDREAHTSNQIEHPGAVPVLESGIDANGCAFLVMPLLYGETLRQRWERANKRLPLIDVGVFLSDVLDVLACAHDKGIIHRDIKPENLFVTSSGDVRVLDFGIARRTDSTGTATVTGGIIGTPAFMPPEQAVADRDAIGPPSDCWAMGATLFTLLSGEFVHPADSGPAQLAAAITRRARSLAEVAPDMAPAIVQFVDKSLAFEPKDRWRSAREMREALLRAFEEALGTPLEDVALRVRANLIAELTLGAESADLDTELPLRASHPPPINNSSTKAGLAKSLRRKGLGGHRTPVLAGAVALGIAASVAAFRHDRHERSAVDSVGSAALSAASAAPAQVVERDAGEPANPRALAHLRGGIQNWRDGSVFAAQQDFDRASELDPSLGEAHLYAMLLLNDEETMREEYRGALAHRDRLGPRDRALLDAFADAMTVPWNLNAAAERLFAVKKEFPSDWMVLATLSGLLVMSGRSAEAFAVLDELLYLDPLLGLGWSDKAEAFAVMGDASGARASLQECVRLAATADACLDQLMLFDMSEGRCAEAEQSGRKLMATPLAPKWWGLRLADSIYGRGGSLESVHNVLEQQWRLASPAEREVTRLKSEARFHVLAGNFAEVERSLDAWGELIASKKYEIDHVPVESLRLSLAMELGDRHRAARLAARFLSQRDSLLASHFDWEIVPLRTQYLAGGMSREAFEARRQKWLERMASRPPLQEEINSRWTEAYGHAAVTHLDAVAALRALPKNPPTWDLLRQEPEDELAIGRVYFLTGDTAKAVQYLGHGARRCQALRRPFEHTWLHLHLGAALERAGDIPGACAAYDVVLTRWGKEPRSVSAKTARARHAALHCPPR</sequence>
<name>A0ABZ2LQA3_9BACT</name>
<keyword evidence="1" id="KW-0808">Transferase</keyword>
<dbReference type="InterPro" id="IPR008271">
    <property type="entry name" value="Ser/Thr_kinase_AS"/>
</dbReference>
<keyword evidence="3 7" id="KW-0418">Kinase</keyword>
<reference evidence="7 8" key="1">
    <citation type="submission" date="2021-12" db="EMBL/GenBank/DDBJ databases">
        <title>Discovery of the Pendulisporaceae a myxobacterial family with distinct sporulation behavior and unique specialized metabolism.</title>
        <authorList>
            <person name="Garcia R."/>
            <person name="Popoff A."/>
            <person name="Bader C.D."/>
            <person name="Loehr J."/>
            <person name="Walesch S."/>
            <person name="Walt C."/>
            <person name="Boldt J."/>
            <person name="Bunk B."/>
            <person name="Haeckl F.J.F.P.J."/>
            <person name="Gunesch A.P."/>
            <person name="Birkelbach J."/>
            <person name="Nuebel U."/>
            <person name="Pietschmann T."/>
            <person name="Bach T."/>
            <person name="Mueller R."/>
        </authorList>
    </citation>
    <scope>NUCLEOTIDE SEQUENCE [LARGE SCALE GENOMIC DNA]</scope>
    <source>
        <strain evidence="7 8">MSr11954</strain>
    </source>
</reference>
<dbReference type="Gene3D" id="1.25.40.10">
    <property type="entry name" value="Tetratricopeptide repeat domain"/>
    <property type="match status" value="1"/>
</dbReference>
<evidence type="ECO:0000313" key="8">
    <source>
        <dbReference type="Proteomes" id="UP001370348"/>
    </source>
</evidence>
<dbReference type="SUPFAM" id="SSF48452">
    <property type="entry name" value="TPR-like"/>
    <property type="match status" value="1"/>
</dbReference>
<evidence type="ECO:0000256" key="2">
    <source>
        <dbReference type="ARBA" id="ARBA00022741"/>
    </source>
</evidence>
<accession>A0ABZ2LQA3</accession>
<keyword evidence="2 5" id="KW-0547">Nucleotide-binding</keyword>
<dbReference type="PANTHER" id="PTHR43289">
    <property type="entry name" value="MITOGEN-ACTIVATED PROTEIN KINASE KINASE KINASE 20-RELATED"/>
    <property type="match status" value="1"/>
</dbReference>
<dbReference type="Proteomes" id="UP001370348">
    <property type="component" value="Chromosome"/>
</dbReference>
<evidence type="ECO:0000259" key="6">
    <source>
        <dbReference type="PROSITE" id="PS50011"/>
    </source>
</evidence>
<feature type="domain" description="Protein kinase" evidence="6">
    <location>
        <begin position="24"/>
        <end position="285"/>
    </location>
</feature>
<evidence type="ECO:0000313" key="7">
    <source>
        <dbReference type="EMBL" id="WXB12520.1"/>
    </source>
</evidence>
<dbReference type="PROSITE" id="PS00107">
    <property type="entry name" value="PROTEIN_KINASE_ATP"/>
    <property type="match status" value="1"/>
</dbReference>
<evidence type="ECO:0000256" key="3">
    <source>
        <dbReference type="ARBA" id="ARBA00022777"/>
    </source>
</evidence>
<dbReference type="SUPFAM" id="SSF56112">
    <property type="entry name" value="Protein kinase-like (PK-like)"/>
    <property type="match status" value="1"/>
</dbReference>
<keyword evidence="8" id="KW-1185">Reference proteome</keyword>
<evidence type="ECO:0000256" key="5">
    <source>
        <dbReference type="PROSITE-ProRule" id="PRU10141"/>
    </source>
</evidence>
<feature type="binding site" evidence="5">
    <location>
        <position position="52"/>
    </location>
    <ligand>
        <name>ATP</name>
        <dbReference type="ChEBI" id="CHEBI:30616"/>
    </ligand>
</feature>
<dbReference type="PROSITE" id="PS50011">
    <property type="entry name" value="PROTEIN_KINASE_DOM"/>
    <property type="match status" value="1"/>
</dbReference>
<dbReference type="Gene3D" id="1.10.510.10">
    <property type="entry name" value="Transferase(Phosphotransferase) domain 1"/>
    <property type="match status" value="1"/>
</dbReference>
<dbReference type="CDD" id="cd14014">
    <property type="entry name" value="STKc_PknB_like"/>
    <property type="match status" value="1"/>
</dbReference>
<dbReference type="SMART" id="SM00220">
    <property type="entry name" value="S_TKc"/>
    <property type="match status" value="1"/>
</dbReference>
<evidence type="ECO:0000256" key="1">
    <source>
        <dbReference type="ARBA" id="ARBA00022679"/>
    </source>
</evidence>